<keyword evidence="5 7" id="KW-0443">Lipid metabolism</keyword>
<keyword evidence="4 7" id="KW-0442">Lipid degradation</keyword>
<comment type="caution">
    <text evidence="9">The sequence shown here is derived from an EMBL/GenBank/DDBJ whole genome shotgun (WGS) entry which is preliminary data.</text>
</comment>
<evidence type="ECO:0000256" key="4">
    <source>
        <dbReference type="ARBA" id="ARBA00022963"/>
    </source>
</evidence>
<evidence type="ECO:0000256" key="2">
    <source>
        <dbReference type="ARBA" id="ARBA00022729"/>
    </source>
</evidence>
<evidence type="ECO:0000256" key="3">
    <source>
        <dbReference type="ARBA" id="ARBA00022801"/>
    </source>
</evidence>
<keyword evidence="3 7" id="KW-0378">Hydrolase</keyword>
<keyword evidence="8" id="KW-0812">Transmembrane</keyword>
<dbReference type="EC" id="3.1.1.-" evidence="7"/>
<sequence length="595" mass="68928">MLQALGSSTNAKIAYFMLGSCCVLIIGTFIFVAKYERVVIDDTYAYCATAYFSQKTGYRVEYWKQRNDFDKIDTGCARACYKEQKSTLGLSFLEIETQAGYADHNQAFSAGILEGTLTWMSIYAQWKNTIQSFCEQDEATDKFCTWMRSIIARNHENSITIAMKEHKTSHYHHQIYLFYQQLYGIEKGFRQGTKRARKDFEIPSEDFLLLNARVDIEDLKVYYNKFVQEEEEDMIEMHDTVEKMIINLVDGESPKIIIGHSSDGEYNSMLKIVKTYRFNYHHGPTPSHHLVTNTDITFTSYPGCIASTDDFYLAHGKHSRIIVSGIKLKYGDDTQVHGIDLDSAVLMSVRVMAAIRLAHNGKSWAKYMAQDPDIGAKQWLVIDEKRLKYLYVENEQHKDEEFVTSLPTIDDSLNNEIPTDNIGLVEKEEEKTTVMHAVNSRNIVWMIDNTWKRLHGEDVTERFKKDLAWNCDGVPYFKVIQELNKIDGRDFKLNSEQIDNLDELGMFLKQNAYRGDLKEDEKEIIPYGNTDIKLYSTNGRKFIIQNGPVQLGDEELEQNDNGDAFDWAKFDNEVSHDEHPDSWNFPKVQVQYIWH</sequence>
<keyword evidence="10" id="KW-1185">Reference proteome</keyword>
<dbReference type="EMBL" id="JADBJN010000001">
    <property type="protein sequence ID" value="KAG5681692.1"/>
    <property type="molecule type" value="Genomic_DNA"/>
</dbReference>
<proteinExistence type="inferred from homology"/>
<dbReference type="GO" id="GO:0009395">
    <property type="term" value="P:phospholipid catabolic process"/>
    <property type="evidence" value="ECO:0007669"/>
    <property type="project" value="TreeGrafter"/>
</dbReference>
<dbReference type="Pfam" id="PF04916">
    <property type="entry name" value="Phospholip_B"/>
    <property type="match status" value="1"/>
</dbReference>
<dbReference type="GO" id="GO:0005576">
    <property type="term" value="C:extracellular region"/>
    <property type="evidence" value="ECO:0007669"/>
    <property type="project" value="TreeGrafter"/>
</dbReference>
<protein>
    <recommendedName>
        <fullName evidence="7">Phospholipase B-like</fullName>
        <ecNumber evidence="7">3.1.1.-</ecNumber>
    </recommendedName>
</protein>
<dbReference type="Gene3D" id="3.60.60.30">
    <property type="match status" value="1"/>
</dbReference>
<evidence type="ECO:0000256" key="1">
    <source>
        <dbReference type="ARBA" id="ARBA00007835"/>
    </source>
</evidence>
<keyword evidence="6" id="KW-0325">Glycoprotein</keyword>
<dbReference type="AlphaFoldDB" id="A0A9J6CI38"/>
<keyword evidence="8" id="KW-1133">Transmembrane helix</keyword>
<dbReference type="GO" id="GO:0004620">
    <property type="term" value="F:phospholipase activity"/>
    <property type="evidence" value="ECO:0007669"/>
    <property type="project" value="InterPro"/>
</dbReference>
<keyword evidence="2" id="KW-0732">Signal</keyword>
<reference evidence="9" key="1">
    <citation type="submission" date="2021-03" db="EMBL/GenBank/DDBJ databases">
        <title>Chromosome level genome of the anhydrobiotic midge Polypedilum vanderplanki.</title>
        <authorList>
            <person name="Yoshida Y."/>
            <person name="Kikawada T."/>
            <person name="Gusev O."/>
        </authorList>
    </citation>
    <scope>NUCLEOTIDE SEQUENCE</scope>
    <source>
        <strain evidence="9">NIAS01</strain>
        <tissue evidence="9">Whole body or cell culture</tissue>
    </source>
</reference>
<dbReference type="Proteomes" id="UP001107558">
    <property type="component" value="Chromosome 1"/>
</dbReference>
<comment type="similarity">
    <text evidence="1 7">Belongs to the phospholipase B-like family.</text>
</comment>
<dbReference type="PANTHER" id="PTHR12370:SF3">
    <property type="entry name" value="PHOSPHOLIPASE B-LIKE 2-RELATED"/>
    <property type="match status" value="1"/>
</dbReference>
<evidence type="ECO:0000256" key="8">
    <source>
        <dbReference type="SAM" id="Phobius"/>
    </source>
</evidence>
<accession>A0A9J6CI38</accession>
<feature type="transmembrane region" description="Helical" evidence="8">
    <location>
        <begin position="12"/>
        <end position="33"/>
    </location>
</feature>
<dbReference type="InterPro" id="IPR007000">
    <property type="entry name" value="PLipase_B-like"/>
</dbReference>
<keyword evidence="8" id="KW-0472">Membrane</keyword>
<evidence type="ECO:0000313" key="10">
    <source>
        <dbReference type="Proteomes" id="UP001107558"/>
    </source>
</evidence>
<comment type="function">
    <text evidence="7">Putative phospholipase.</text>
</comment>
<gene>
    <name evidence="9" type="ORF">PVAND_011103</name>
</gene>
<name>A0A9J6CI38_POLVA</name>
<organism evidence="9 10">
    <name type="scientific">Polypedilum vanderplanki</name>
    <name type="common">Sleeping chironomid midge</name>
    <dbReference type="NCBI Taxonomy" id="319348"/>
    <lineage>
        <taxon>Eukaryota</taxon>
        <taxon>Metazoa</taxon>
        <taxon>Ecdysozoa</taxon>
        <taxon>Arthropoda</taxon>
        <taxon>Hexapoda</taxon>
        <taxon>Insecta</taxon>
        <taxon>Pterygota</taxon>
        <taxon>Neoptera</taxon>
        <taxon>Endopterygota</taxon>
        <taxon>Diptera</taxon>
        <taxon>Nematocera</taxon>
        <taxon>Chironomoidea</taxon>
        <taxon>Chironomidae</taxon>
        <taxon>Chironominae</taxon>
        <taxon>Polypedilum</taxon>
        <taxon>Polypedilum</taxon>
    </lineage>
</organism>
<evidence type="ECO:0000256" key="7">
    <source>
        <dbReference type="RuleBase" id="RU364138"/>
    </source>
</evidence>
<dbReference type="OrthoDB" id="419508at2759"/>
<dbReference type="PANTHER" id="PTHR12370">
    <property type="entry name" value="PHOSPHOLIPASE B-RELATED"/>
    <property type="match status" value="1"/>
</dbReference>
<evidence type="ECO:0000256" key="6">
    <source>
        <dbReference type="ARBA" id="ARBA00023180"/>
    </source>
</evidence>
<evidence type="ECO:0000313" key="9">
    <source>
        <dbReference type="EMBL" id="KAG5681692.1"/>
    </source>
</evidence>
<evidence type="ECO:0000256" key="5">
    <source>
        <dbReference type="ARBA" id="ARBA00023098"/>
    </source>
</evidence>